<evidence type="ECO:0000256" key="1">
    <source>
        <dbReference type="SAM" id="MobiDB-lite"/>
    </source>
</evidence>
<gene>
    <name evidence="2" type="ORF">MNAN1_001952</name>
</gene>
<organism evidence="2 3">
    <name type="scientific">Malassezia nana</name>
    <dbReference type="NCBI Taxonomy" id="180528"/>
    <lineage>
        <taxon>Eukaryota</taxon>
        <taxon>Fungi</taxon>
        <taxon>Dikarya</taxon>
        <taxon>Basidiomycota</taxon>
        <taxon>Ustilaginomycotina</taxon>
        <taxon>Malasseziomycetes</taxon>
        <taxon>Malasseziales</taxon>
        <taxon>Malasseziaceae</taxon>
        <taxon>Malassezia</taxon>
    </lineage>
</organism>
<evidence type="ECO:0000313" key="2">
    <source>
        <dbReference type="EMBL" id="WFD26963.1"/>
    </source>
</evidence>
<name>A0AAF0J3L2_9BASI</name>
<keyword evidence="3" id="KW-1185">Reference proteome</keyword>
<dbReference type="AlphaFoldDB" id="A0AAF0J3L2"/>
<dbReference type="Proteomes" id="UP001213623">
    <property type="component" value="Chromosome 3"/>
</dbReference>
<accession>A0AAF0J3L2</accession>
<feature type="region of interest" description="Disordered" evidence="1">
    <location>
        <begin position="93"/>
        <end position="118"/>
    </location>
</feature>
<feature type="region of interest" description="Disordered" evidence="1">
    <location>
        <begin position="1"/>
        <end position="74"/>
    </location>
</feature>
<protein>
    <submittedName>
        <fullName evidence="2">Uncharacterized protein</fullName>
    </submittedName>
</protein>
<sequence length="168" mass="19011">MVRPLSQVMQPTVPRVSEDRRNASPPAENRVRTGAAVYRSHSLRSYFRPPEPLTRQPSLADGRSHETSRKPISYTLDGDELEAVLKKGLEAVKRRQMPIQPERATAKPPQSAPLGQRPLHQLASPSYMHAAPPCRNLNAERRPEVRHASHHYAPQLLQSQCAEFYVLR</sequence>
<evidence type="ECO:0000313" key="3">
    <source>
        <dbReference type="Proteomes" id="UP001213623"/>
    </source>
</evidence>
<proteinExistence type="predicted"/>
<reference evidence="2" key="1">
    <citation type="submission" date="2023-03" db="EMBL/GenBank/DDBJ databases">
        <title>Mating type loci evolution in Malassezia.</title>
        <authorList>
            <person name="Coelho M.A."/>
        </authorList>
    </citation>
    <scope>NUCLEOTIDE SEQUENCE</scope>
    <source>
        <strain evidence="2">CBS 9557</strain>
    </source>
</reference>
<dbReference type="EMBL" id="CP119894">
    <property type="protein sequence ID" value="WFD26963.1"/>
    <property type="molecule type" value="Genomic_DNA"/>
</dbReference>